<dbReference type="SUPFAM" id="SSF52317">
    <property type="entry name" value="Class I glutamine amidotransferase-like"/>
    <property type="match status" value="1"/>
</dbReference>
<comment type="subcellular location">
    <subcellularLocation>
        <location evidence="4">Cytoplasm</location>
    </subcellularLocation>
</comment>
<reference evidence="6 7" key="1">
    <citation type="submission" date="2019-06" db="EMBL/GenBank/DDBJ databases">
        <title>Genome analyses of bacteria isolated from kimchi.</title>
        <authorList>
            <person name="Lee S."/>
            <person name="Ahn S."/>
            <person name="Roh S."/>
        </authorList>
    </citation>
    <scope>NUCLEOTIDE SEQUENCE [LARGE SCALE GENOMIC DNA]</scope>
    <source>
        <strain evidence="6 7">CBA3620</strain>
    </source>
</reference>
<feature type="site" description="Important for substrate specificity" evidence="4">
    <location>
        <position position="182"/>
    </location>
</feature>
<comment type="function">
    <text evidence="4">Transfers an acetyl group from acetyl-CoA to L-homoserine, forming acetyl-L-homoserine.</text>
</comment>
<organism evidence="6 7">
    <name type="scientific">Leuconostoc carnosum</name>
    <dbReference type="NCBI Taxonomy" id="1252"/>
    <lineage>
        <taxon>Bacteria</taxon>
        <taxon>Bacillati</taxon>
        <taxon>Bacillota</taxon>
        <taxon>Bacilli</taxon>
        <taxon>Lactobacillales</taxon>
        <taxon>Lactobacillaceae</taxon>
        <taxon>Leuconostoc</taxon>
    </lineage>
</organism>
<dbReference type="AlphaFoldDB" id="A0AAE6M1R1"/>
<dbReference type="InterPro" id="IPR033752">
    <property type="entry name" value="MetA_family"/>
</dbReference>
<feature type="site" description="Important for acyl-CoA specificity" evidence="4">
    <location>
        <position position="101"/>
    </location>
</feature>
<dbReference type="EMBL" id="CP042374">
    <property type="protein sequence ID" value="QEA33257.1"/>
    <property type="molecule type" value="Genomic_DNA"/>
</dbReference>
<keyword evidence="2 4" id="KW-0808">Transferase</keyword>
<proteinExistence type="inferred from homology"/>
<feature type="active site" description="Acyl-thioester intermediate" evidence="4 5">
    <location>
        <position position="132"/>
    </location>
</feature>
<comment type="catalytic activity">
    <reaction evidence="4">
        <text>L-homoserine + acetyl-CoA = O-acetyl-L-homoserine + CoA</text>
        <dbReference type="Rhea" id="RHEA:13701"/>
        <dbReference type="ChEBI" id="CHEBI:57287"/>
        <dbReference type="ChEBI" id="CHEBI:57288"/>
        <dbReference type="ChEBI" id="CHEBI:57476"/>
        <dbReference type="ChEBI" id="CHEBI:57716"/>
        <dbReference type="EC" id="2.3.1.31"/>
    </reaction>
</comment>
<keyword evidence="4" id="KW-0486">Methionine biosynthesis</keyword>
<evidence type="ECO:0000256" key="3">
    <source>
        <dbReference type="ARBA" id="ARBA00023315"/>
    </source>
</evidence>
<sequence>MSVILQNGLLKRDAFMFGEYQLLQPTLNILIVNLMPNRLQTEKQFIGLLMKLSVNVRLTFAVPATHQIKHETEQIVQNYVTLADIWDRHFDGLIVTGAPVDRTKFEKIDYWQEFKRLLAWRKTHVKESLFACWAVYGAGYAERNFPVRHITSKISGVYRTNDILNRRSTLTTGLNHITMPHSRYFTIPNQGLPRRLKVAGDNKLGAFVLRDELLHSTYVTGHLEYDTETLAEEYQRDLAKGIVTREPENYLIDGQPRNNWAADADKFFVNWGKMLLASTKNSSVINLIPALN</sequence>
<dbReference type="PANTHER" id="PTHR20919">
    <property type="entry name" value="HOMOSERINE O-SUCCINYLTRANSFERASE"/>
    <property type="match status" value="1"/>
</dbReference>
<evidence type="ECO:0000256" key="2">
    <source>
        <dbReference type="ARBA" id="ARBA00022679"/>
    </source>
</evidence>
<dbReference type="Gene3D" id="3.40.50.880">
    <property type="match status" value="1"/>
</dbReference>
<dbReference type="GO" id="GO:0008899">
    <property type="term" value="F:homoserine O-succinyltransferase activity"/>
    <property type="evidence" value="ECO:0007669"/>
    <property type="project" value="UniProtKB-UniRule"/>
</dbReference>
<comment type="similarity">
    <text evidence="4">Belongs to the MetA family.</text>
</comment>
<dbReference type="Pfam" id="PF04204">
    <property type="entry name" value="HTS"/>
    <property type="match status" value="1"/>
</dbReference>
<keyword evidence="4" id="KW-0963">Cytoplasm</keyword>
<feature type="binding site" evidence="4">
    <location>
        <position position="153"/>
    </location>
    <ligand>
        <name>substrate</name>
    </ligand>
</feature>
<evidence type="ECO:0000313" key="6">
    <source>
        <dbReference type="EMBL" id="QEA33257.1"/>
    </source>
</evidence>
<comment type="pathway">
    <text evidence="4">Amino-acid biosynthesis; L-methionine biosynthesis via de novo pathway; O-acetyl-L-homoserine from L-homoserine: step 1/1.</text>
</comment>
<accession>A0AAE6M1R1</accession>
<keyword evidence="3 4" id="KW-0012">Acyltransferase</keyword>
<dbReference type="GeneID" id="61186773"/>
<feature type="active site" description="Proton acceptor" evidence="4">
    <location>
        <position position="222"/>
    </location>
</feature>
<dbReference type="GO" id="GO:0005737">
    <property type="term" value="C:cytoplasm"/>
    <property type="evidence" value="ECO:0007669"/>
    <property type="project" value="UniProtKB-SubCell"/>
</dbReference>
<protein>
    <recommendedName>
        <fullName evidence="4">Homoserine O-acetyltransferase</fullName>
        <shortName evidence="4">HAT</shortName>
        <ecNumber evidence="4">2.3.1.31</ecNumber>
    </recommendedName>
    <alternativeName>
        <fullName evidence="4">Homoserine transacetylase</fullName>
        <shortName evidence="4">HTA</shortName>
    </alternativeName>
</protein>
<evidence type="ECO:0000313" key="7">
    <source>
        <dbReference type="Proteomes" id="UP000321332"/>
    </source>
</evidence>
<dbReference type="GO" id="GO:0009086">
    <property type="term" value="P:methionine biosynthetic process"/>
    <property type="evidence" value="ECO:0007669"/>
    <property type="project" value="UniProtKB-UniRule"/>
</dbReference>
<dbReference type="RefSeq" id="WP_014973801.1">
    <property type="nucleotide sequence ID" value="NZ_BPKR01000007.1"/>
</dbReference>
<evidence type="ECO:0000256" key="5">
    <source>
        <dbReference type="PIRSR" id="PIRSR000450-1"/>
    </source>
</evidence>
<dbReference type="PIRSF" id="PIRSF000450">
    <property type="entry name" value="H_ser_succinyltr"/>
    <property type="match status" value="1"/>
</dbReference>
<feature type="active site" evidence="4">
    <location>
        <position position="224"/>
    </location>
</feature>
<dbReference type="PANTHER" id="PTHR20919:SF0">
    <property type="entry name" value="HOMOSERINE O-SUCCINYLTRANSFERASE"/>
    <property type="match status" value="1"/>
</dbReference>
<dbReference type="OMA" id="CSCLATH"/>
<comment type="caution">
    <text evidence="4">Lacks conserved residue(s) required for the propagation of feature annotation.</text>
</comment>
<gene>
    <name evidence="4" type="primary">metAA</name>
    <name evidence="6" type="ORF">FGL89_03385</name>
</gene>
<evidence type="ECO:0000256" key="1">
    <source>
        <dbReference type="ARBA" id="ARBA00022605"/>
    </source>
</evidence>
<dbReference type="Proteomes" id="UP000321332">
    <property type="component" value="Chromosome"/>
</dbReference>
<dbReference type="GO" id="GO:0004414">
    <property type="term" value="F:homoserine O-acetyltransferase activity"/>
    <property type="evidence" value="ECO:0007669"/>
    <property type="project" value="UniProtKB-EC"/>
</dbReference>
<dbReference type="HAMAP" id="MF_00295">
    <property type="entry name" value="MetA_acyltransf"/>
    <property type="match status" value="1"/>
</dbReference>
<feature type="binding site" evidence="4">
    <location>
        <position position="182"/>
    </location>
    <ligand>
        <name>substrate</name>
    </ligand>
</feature>
<keyword evidence="1 4" id="KW-0028">Amino-acid biosynthesis</keyword>
<evidence type="ECO:0000256" key="4">
    <source>
        <dbReference type="HAMAP-Rule" id="MF_00295"/>
    </source>
</evidence>
<dbReference type="EC" id="2.3.1.31" evidence="4"/>
<dbReference type="InterPro" id="IPR029062">
    <property type="entry name" value="Class_I_gatase-like"/>
</dbReference>
<feature type="binding site" evidence="4">
    <location>
        <position position="236"/>
    </location>
    <ligand>
        <name>substrate</name>
    </ligand>
</feature>
<name>A0AAE6M1R1_LEUCA</name>